<keyword evidence="2" id="KW-0812">Transmembrane</keyword>
<dbReference type="EMBL" id="JADGJW010000439">
    <property type="protein sequence ID" value="KAJ3217183.1"/>
    <property type="molecule type" value="Genomic_DNA"/>
</dbReference>
<gene>
    <name evidence="3" type="ORF">HK099_005557</name>
</gene>
<feature type="transmembrane region" description="Helical" evidence="2">
    <location>
        <begin position="389"/>
        <end position="408"/>
    </location>
</feature>
<dbReference type="AlphaFoldDB" id="A0AAD5XYV2"/>
<name>A0AAD5XYV2_9FUNG</name>
<feature type="transmembrane region" description="Helical" evidence="2">
    <location>
        <begin position="116"/>
        <end position="136"/>
    </location>
</feature>
<protein>
    <recommendedName>
        <fullName evidence="5">Major facilitator superfamily (MFS) profile domain-containing protein</fullName>
    </recommendedName>
</protein>
<dbReference type="Pfam" id="PF13347">
    <property type="entry name" value="MFS_2"/>
    <property type="match status" value="1"/>
</dbReference>
<comment type="caution">
    <text evidence="3">The sequence shown here is derived from an EMBL/GenBank/DDBJ whole genome shotgun (WGS) entry which is preliminary data.</text>
</comment>
<feature type="transmembrane region" description="Helical" evidence="2">
    <location>
        <begin position="203"/>
        <end position="221"/>
    </location>
</feature>
<proteinExistence type="predicted"/>
<keyword evidence="2" id="KW-0472">Membrane</keyword>
<dbReference type="Gene3D" id="1.20.1250.20">
    <property type="entry name" value="MFS general substrate transporter like domains"/>
    <property type="match status" value="2"/>
</dbReference>
<organism evidence="3 4">
    <name type="scientific">Clydaea vesicula</name>
    <dbReference type="NCBI Taxonomy" id="447962"/>
    <lineage>
        <taxon>Eukaryota</taxon>
        <taxon>Fungi</taxon>
        <taxon>Fungi incertae sedis</taxon>
        <taxon>Chytridiomycota</taxon>
        <taxon>Chytridiomycota incertae sedis</taxon>
        <taxon>Chytridiomycetes</taxon>
        <taxon>Lobulomycetales</taxon>
        <taxon>Lobulomycetaceae</taxon>
        <taxon>Clydaea</taxon>
    </lineage>
</organism>
<dbReference type="PANTHER" id="PTHR23528:SF1">
    <property type="entry name" value="MAJOR FACILITATOR SUPERFAMILY (MFS) PROFILE DOMAIN-CONTAINING PROTEIN"/>
    <property type="match status" value="1"/>
</dbReference>
<feature type="transmembrane region" description="Helical" evidence="2">
    <location>
        <begin position="311"/>
        <end position="333"/>
    </location>
</feature>
<reference evidence="3" key="1">
    <citation type="submission" date="2020-05" db="EMBL/GenBank/DDBJ databases">
        <title>Phylogenomic resolution of chytrid fungi.</title>
        <authorList>
            <person name="Stajich J.E."/>
            <person name="Amses K."/>
            <person name="Simmons R."/>
            <person name="Seto K."/>
            <person name="Myers J."/>
            <person name="Bonds A."/>
            <person name="Quandt C.A."/>
            <person name="Barry K."/>
            <person name="Liu P."/>
            <person name="Grigoriev I."/>
            <person name="Longcore J.E."/>
            <person name="James T.Y."/>
        </authorList>
    </citation>
    <scope>NUCLEOTIDE SEQUENCE</scope>
    <source>
        <strain evidence="3">JEL0476</strain>
    </source>
</reference>
<evidence type="ECO:0000313" key="4">
    <source>
        <dbReference type="Proteomes" id="UP001211065"/>
    </source>
</evidence>
<feature type="compositionally biased region" description="Low complexity" evidence="1">
    <location>
        <begin position="8"/>
        <end position="26"/>
    </location>
</feature>
<evidence type="ECO:0008006" key="5">
    <source>
        <dbReference type="Google" id="ProtNLM"/>
    </source>
</evidence>
<feature type="transmembrane region" description="Helical" evidence="2">
    <location>
        <begin position="142"/>
        <end position="162"/>
    </location>
</feature>
<evidence type="ECO:0000256" key="1">
    <source>
        <dbReference type="SAM" id="MobiDB-lite"/>
    </source>
</evidence>
<feature type="transmembrane region" description="Helical" evidence="2">
    <location>
        <begin position="260"/>
        <end position="279"/>
    </location>
</feature>
<keyword evidence="4" id="KW-1185">Reference proteome</keyword>
<dbReference type="Proteomes" id="UP001211065">
    <property type="component" value="Unassembled WGS sequence"/>
</dbReference>
<sequence length="412" mass="44974">MNNHKEANTSSLNDSNSLSSSPPNYSAVDVNSRSPNTGEATENEPLLSANGTPFSSFLFANIVIPGHVLQIVGKSKVGSGLATVNVSSGIVHLLSVMLIGELNDCFTSKYGKRSPFVVFAAIFFIFSYFIFMWPVYPLSVYALGNCFLILAATMGTIPFNAFMTEITPESQRSLVSSVLGINTIVGCLCAAGLGIFFEQLQTTGIYIVMAVVVLATAFVTSQQEELEINYSSHIKFEHLDFLQYWILDCTSSDIGGEQGVSLALIPLLLLSPFGAYLIPKSRRKIVVYFSATLMCISTLFMMLARTYWVTFFISAIFGIGYGPFISVEFAMLMDVMNDMPATSAAKNIAIWHSASVLPQLTGQPLSGIVRDFFQAYGNDLNIDCLGYEVVFGMTITYLLLGVLCTYLMRGIK</sequence>
<feature type="transmembrane region" description="Helical" evidence="2">
    <location>
        <begin position="285"/>
        <end position="304"/>
    </location>
</feature>
<feature type="compositionally biased region" description="Polar residues" evidence="1">
    <location>
        <begin position="29"/>
        <end position="40"/>
    </location>
</feature>
<dbReference type="InterPro" id="IPR036259">
    <property type="entry name" value="MFS_trans_sf"/>
</dbReference>
<evidence type="ECO:0000313" key="3">
    <source>
        <dbReference type="EMBL" id="KAJ3217183.1"/>
    </source>
</evidence>
<dbReference type="SUPFAM" id="SSF103473">
    <property type="entry name" value="MFS general substrate transporter"/>
    <property type="match status" value="2"/>
</dbReference>
<accession>A0AAD5XYV2</accession>
<feature type="transmembrane region" description="Helical" evidence="2">
    <location>
        <begin position="174"/>
        <end position="197"/>
    </location>
</feature>
<evidence type="ECO:0000256" key="2">
    <source>
        <dbReference type="SAM" id="Phobius"/>
    </source>
</evidence>
<feature type="region of interest" description="Disordered" evidence="1">
    <location>
        <begin position="1"/>
        <end position="46"/>
    </location>
</feature>
<dbReference type="PANTHER" id="PTHR23528">
    <property type="match status" value="1"/>
</dbReference>
<keyword evidence="2" id="KW-1133">Transmembrane helix</keyword>